<gene>
    <name evidence="1" type="ORF">ACFFJ8_22595</name>
</gene>
<name>A0ABV6JE19_9BACL</name>
<sequence length="79" mass="9462">MKKKSRPQKEKIRAAIQYFEQHGSFAVPILFEQKEQGWILKDGYAQYLAARKLHLEEMEVALYEGDDDRHEINEFQDYN</sequence>
<evidence type="ECO:0000313" key="1">
    <source>
        <dbReference type="EMBL" id="MFC0394145.1"/>
    </source>
</evidence>
<accession>A0ABV6JE19</accession>
<proteinExistence type="predicted"/>
<dbReference type="EMBL" id="JBHLVF010000040">
    <property type="protein sequence ID" value="MFC0394145.1"/>
    <property type="molecule type" value="Genomic_DNA"/>
</dbReference>
<comment type="caution">
    <text evidence="1">The sequence shown here is derived from an EMBL/GenBank/DDBJ whole genome shotgun (WGS) entry which is preliminary data.</text>
</comment>
<evidence type="ECO:0000313" key="2">
    <source>
        <dbReference type="Proteomes" id="UP001589818"/>
    </source>
</evidence>
<protein>
    <submittedName>
        <fullName evidence="1">Uncharacterized protein</fullName>
    </submittedName>
</protein>
<reference evidence="1 2" key="1">
    <citation type="submission" date="2024-09" db="EMBL/GenBank/DDBJ databases">
        <authorList>
            <person name="Sun Q."/>
            <person name="Mori K."/>
        </authorList>
    </citation>
    <scope>NUCLEOTIDE SEQUENCE [LARGE SCALE GENOMIC DNA]</scope>
    <source>
        <strain evidence="1 2">CCM 4839</strain>
    </source>
</reference>
<dbReference type="SUPFAM" id="SSF110849">
    <property type="entry name" value="ParB/Sulfiredoxin"/>
    <property type="match status" value="1"/>
</dbReference>
<keyword evidence="2" id="KW-1185">Reference proteome</keyword>
<organism evidence="1 2">
    <name type="scientific">Paenibacillus mendelii</name>
    <dbReference type="NCBI Taxonomy" id="206163"/>
    <lineage>
        <taxon>Bacteria</taxon>
        <taxon>Bacillati</taxon>
        <taxon>Bacillota</taxon>
        <taxon>Bacilli</taxon>
        <taxon>Bacillales</taxon>
        <taxon>Paenibacillaceae</taxon>
        <taxon>Paenibacillus</taxon>
    </lineage>
</organism>
<dbReference type="Proteomes" id="UP001589818">
    <property type="component" value="Unassembled WGS sequence"/>
</dbReference>
<dbReference type="RefSeq" id="WP_204822265.1">
    <property type="nucleotide sequence ID" value="NZ_JANHOF010000021.1"/>
</dbReference>
<dbReference type="InterPro" id="IPR036086">
    <property type="entry name" value="ParB/Sulfiredoxin_sf"/>
</dbReference>
<dbReference type="Gene3D" id="3.90.1530.10">
    <property type="entry name" value="Conserved hypothetical protein from pyrococcus furiosus pfu- 392566-001, ParB domain"/>
    <property type="match status" value="1"/>
</dbReference>